<dbReference type="EMBL" id="JOMM01000050">
    <property type="protein sequence ID" value="OUI83401.1"/>
    <property type="molecule type" value="Genomic_DNA"/>
</dbReference>
<gene>
    <name evidence="3" type="ORF">AD947_06115</name>
    <name evidence="4" type="ORF">HC62_14535</name>
</gene>
<evidence type="ECO:0000313" key="4">
    <source>
        <dbReference type="EMBL" id="OUI83401.1"/>
    </source>
</evidence>
<name>A0A149TZ71_9PROT</name>
<dbReference type="PATRIC" id="fig|104102.12.peg.1194"/>
<dbReference type="PANTHER" id="PTHR48100">
    <property type="entry name" value="BROAD-SPECIFICITY PHOSPHATASE YOR283W-RELATED"/>
    <property type="match status" value="1"/>
</dbReference>
<reference evidence="3 5" key="2">
    <citation type="submission" date="2015-06" db="EMBL/GenBank/DDBJ databases">
        <title>Improved classification and identification of acetic acid bacteria using matrix-assisted laser desorption/ionization time-of-flight mass spectrometry; Gluconobacter nephelii and Gluconobacter uchimurae are later heterotypic synonyms of Gluconobacter japonicus and Gluconobacter oxydans, respectively.</title>
        <authorList>
            <person name="Li L."/>
            <person name="Cleenwerck I."/>
            <person name="De Vuyst L."/>
            <person name="Vandamme P."/>
        </authorList>
    </citation>
    <scope>NUCLEOTIDE SEQUENCE [LARGE SCALE GENOMIC DNA]</scope>
    <source>
        <strain evidence="3 5">LMG 1663</strain>
    </source>
</reference>
<dbReference type="InterPro" id="IPR013078">
    <property type="entry name" value="His_Pase_superF_clade-1"/>
</dbReference>
<dbReference type="SMART" id="SM00855">
    <property type="entry name" value="PGAM"/>
    <property type="match status" value="1"/>
</dbReference>
<dbReference type="InterPro" id="IPR029033">
    <property type="entry name" value="His_PPase_superfam"/>
</dbReference>
<dbReference type="SUPFAM" id="SSF53254">
    <property type="entry name" value="Phosphoglycerate mutase-like"/>
    <property type="match status" value="1"/>
</dbReference>
<evidence type="ECO:0000256" key="2">
    <source>
        <dbReference type="PIRSR" id="PIRSR613078-2"/>
    </source>
</evidence>
<organism evidence="3 5">
    <name type="scientific">Acetobacter tropicalis</name>
    <dbReference type="NCBI Taxonomy" id="104102"/>
    <lineage>
        <taxon>Bacteria</taxon>
        <taxon>Pseudomonadati</taxon>
        <taxon>Pseudomonadota</taxon>
        <taxon>Alphaproteobacteria</taxon>
        <taxon>Acetobacterales</taxon>
        <taxon>Acetobacteraceae</taxon>
        <taxon>Acetobacter</taxon>
    </lineage>
</organism>
<protein>
    <submittedName>
        <fullName evidence="3">Phosphoglycerate mutase</fullName>
    </submittedName>
</protein>
<dbReference type="RefSeq" id="WP_061487869.1">
    <property type="nucleotide sequence ID" value="NZ_JOMM01000050.1"/>
</dbReference>
<dbReference type="GO" id="GO:0016791">
    <property type="term" value="F:phosphatase activity"/>
    <property type="evidence" value="ECO:0007669"/>
    <property type="project" value="TreeGrafter"/>
</dbReference>
<feature type="active site" description="Tele-phosphohistidine intermediate" evidence="1">
    <location>
        <position position="14"/>
    </location>
</feature>
<evidence type="ECO:0000313" key="3">
    <source>
        <dbReference type="EMBL" id="KXV58406.1"/>
    </source>
</evidence>
<evidence type="ECO:0000256" key="1">
    <source>
        <dbReference type="PIRSR" id="PIRSR613078-1"/>
    </source>
</evidence>
<proteinExistence type="predicted"/>
<dbReference type="OrthoDB" id="9781415at2"/>
<dbReference type="EMBL" id="LHZT01000114">
    <property type="protein sequence ID" value="KXV58406.1"/>
    <property type="molecule type" value="Genomic_DNA"/>
</dbReference>
<accession>A0A149TZ71</accession>
<feature type="binding site" evidence="2">
    <location>
        <begin position="13"/>
        <end position="20"/>
    </location>
    <ligand>
        <name>substrate</name>
    </ligand>
</feature>
<dbReference type="CDD" id="cd07067">
    <property type="entry name" value="HP_PGM_like"/>
    <property type="match status" value="1"/>
</dbReference>
<sequence length="200" mass="21937">MSQLSLRPYWYLRHGQTDWNRQGLSQGRTDVPLNETGIAQADTAAKLFETGVSQYPAFTHIVSSPLDRAFQTAAIVREGLIAKGFEALPLETDEGLEEVCFGEQEGLPMGDWYDSWIAGDYTPTGAEPFARLRARAVEAVNRATENGGIPLIVAHGALFRSLRAAMNLPANVRLPNATPLWLEPGDADEKPWSLTVINAE</sequence>
<dbReference type="Proteomes" id="UP000194565">
    <property type="component" value="Unassembled WGS sequence"/>
</dbReference>
<dbReference type="InterPro" id="IPR050275">
    <property type="entry name" value="PGM_Phosphatase"/>
</dbReference>
<evidence type="ECO:0000313" key="6">
    <source>
        <dbReference type="Proteomes" id="UP000194565"/>
    </source>
</evidence>
<feature type="binding site" evidence="2">
    <location>
        <position position="68"/>
    </location>
    <ligand>
        <name>substrate</name>
    </ligand>
</feature>
<dbReference type="Proteomes" id="UP000075411">
    <property type="component" value="Unassembled WGS sequence"/>
</dbReference>
<feature type="active site" description="Proton donor/acceptor" evidence="1">
    <location>
        <position position="98"/>
    </location>
</feature>
<dbReference type="Pfam" id="PF00300">
    <property type="entry name" value="His_Phos_1"/>
    <property type="match status" value="1"/>
</dbReference>
<dbReference type="AlphaFoldDB" id="A0A149TZ71"/>
<reference evidence="4 6" key="1">
    <citation type="submission" date="2014-06" db="EMBL/GenBank/DDBJ databases">
        <authorList>
            <person name="Ju J."/>
            <person name="Zhang J."/>
        </authorList>
    </citation>
    <scope>NUCLEOTIDE SEQUENCE [LARGE SCALE GENOMIC DNA]</scope>
    <source>
        <strain evidence="4">DmW_042</strain>
    </source>
</reference>
<comment type="caution">
    <text evidence="3">The sequence shown here is derived from an EMBL/GenBank/DDBJ whole genome shotgun (WGS) entry which is preliminary data.</text>
</comment>
<dbReference type="Gene3D" id="3.40.50.1240">
    <property type="entry name" value="Phosphoglycerate mutase-like"/>
    <property type="match status" value="1"/>
</dbReference>
<evidence type="ECO:0000313" key="5">
    <source>
        <dbReference type="Proteomes" id="UP000075411"/>
    </source>
</evidence>